<feature type="compositionally biased region" description="Polar residues" evidence="10">
    <location>
        <begin position="43"/>
        <end position="53"/>
    </location>
</feature>
<dbReference type="Pfam" id="PF00929">
    <property type="entry name" value="RNase_T"/>
    <property type="match status" value="1"/>
</dbReference>
<protein>
    <recommendedName>
        <fullName evidence="3">RNA exonuclease 4</fullName>
    </recommendedName>
</protein>
<keyword evidence="13" id="KW-1185">Reference proteome</keyword>
<dbReference type="GO" id="GO:0006364">
    <property type="term" value="P:rRNA processing"/>
    <property type="evidence" value="ECO:0007669"/>
    <property type="project" value="UniProtKB-KW"/>
</dbReference>
<name>A0AAE0UC97_SORBR</name>
<dbReference type="PANTHER" id="PTHR12801:SF45">
    <property type="entry name" value="RNA EXONUCLEASE 4"/>
    <property type="match status" value="1"/>
</dbReference>
<keyword evidence="7" id="KW-0269">Exonuclease</keyword>
<evidence type="ECO:0000256" key="9">
    <source>
        <dbReference type="ARBA" id="ARBA00025599"/>
    </source>
</evidence>
<evidence type="ECO:0000256" key="4">
    <source>
        <dbReference type="ARBA" id="ARBA00022552"/>
    </source>
</evidence>
<dbReference type="GO" id="GO:0005634">
    <property type="term" value="C:nucleus"/>
    <property type="evidence" value="ECO:0007669"/>
    <property type="project" value="UniProtKB-SubCell"/>
</dbReference>
<comment type="subcellular location">
    <subcellularLocation>
        <location evidence="1">Nucleus</location>
    </subcellularLocation>
</comment>
<evidence type="ECO:0000256" key="5">
    <source>
        <dbReference type="ARBA" id="ARBA00022722"/>
    </source>
</evidence>
<evidence type="ECO:0000256" key="10">
    <source>
        <dbReference type="SAM" id="MobiDB-lite"/>
    </source>
</evidence>
<feature type="compositionally biased region" description="Polar residues" evidence="10">
    <location>
        <begin position="124"/>
        <end position="134"/>
    </location>
</feature>
<dbReference type="GO" id="GO:0008408">
    <property type="term" value="F:3'-5' exonuclease activity"/>
    <property type="evidence" value="ECO:0007669"/>
    <property type="project" value="InterPro"/>
</dbReference>
<evidence type="ECO:0000256" key="8">
    <source>
        <dbReference type="ARBA" id="ARBA00023242"/>
    </source>
</evidence>
<evidence type="ECO:0000256" key="2">
    <source>
        <dbReference type="ARBA" id="ARBA00010489"/>
    </source>
</evidence>
<feature type="domain" description="Exonuclease" evidence="11">
    <location>
        <begin position="241"/>
        <end position="386"/>
    </location>
</feature>
<evidence type="ECO:0000256" key="1">
    <source>
        <dbReference type="ARBA" id="ARBA00004123"/>
    </source>
</evidence>
<sequence length="417" mass="44058">MAPADLSSNWKKLQEKLKSSSSSSTTTGPRTAKVVSQEALFKQATSKKSISSETLKRKAEESKSLQASLPAKKKQRTDKPPRKFLQAKLAAAAASAGGEKGSGEGKEEKVGKGTTTGENKMGGVQSQPSASTSKHTITPSLHLWAAEEGISPESLAEAYNLGLRTSSSHIPLLSTLPPAIPNAGLTLPGQSTTSSSSLTNGTNGLPLPSSLPLPNGTTLSPETTSSLTSILHATTSSLLGKYLAIDCEMVGTGPTPSTSSILARCSLVDFLGNQLFDSYVLPTARVTDWRTPISGISPKHMRAARPFAEVQTIVAALLKGRVLVGHDVKHDLEVLGLEHPWKDVRDTAKYGGYKKFGNGPKPSLKVVEDARVAMLLFRKEKGGFDMEVSNRYDAKEEGQGKGKGGGGKKKKKKKGGK</sequence>
<comment type="function">
    <text evidence="9">Exoribonuclease involved in ribosome biosynthesis. Involved in the processing of ITS1, the internal transcribed spacer localized between the 18S and 5.8S rRNAs.</text>
</comment>
<feature type="compositionally biased region" description="Polar residues" evidence="10">
    <location>
        <begin position="1"/>
        <end position="11"/>
    </location>
</feature>
<evidence type="ECO:0000313" key="13">
    <source>
        <dbReference type="Proteomes" id="UP001281003"/>
    </source>
</evidence>
<feature type="compositionally biased region" description="Basic residues" evidence="10">
    <location>
        <begin position="406"/>
        <end position="417"/>
    </location>
</feature>
<feature type="compositionally biased region" description="Basic and acidic residues" evidence="10">
    <location>
        <begin position="388"/>
        <end position="400"/>
    </location>
</feature>
<dbReference type="InterPro" id="IPR036397">
    <property type="entry name" value="RNaseH_sf"/>
</dbReference>
<feature type="region of interest" description="Disordered" evidence="10">
    <location>
        <begin position="1"/>
        <end position="134"/>
    </location>
</feature>
<comment type="caution">
    <text evidence="12">The sequence shown here is derived from an EMBL/GenBank/DDBJ whole genome shotgun (WGS) entry which is preliminary data.</text>
</comment>
<dbReference type="InterPro" id="IPR012337">
    <property type="entry name" value="RNaseH-like_sf"/>
</dbReference>
<comment type="similarity">
    <text evidence="2">Belongs to the REXO4 family.</text>
</comment>
<dbReference type="GO" id="GO:0000027">
    <property type="term" value="P:ribosomal large subunit assembly"/>
    <property type="evidence" value="ECO:0007669"/>
    <property type="project" value="TreeGrafter"/>
</dbReference>
<evidence type="ECO:0000256" key="3">
    <source>
        <dbReference type="ARBA" id="ARBA00016937"/>
    </source>
</evidence>
<evidence type="ECO:0000259" key="11">
    <source>
        <dbReference type="SMART" id="SM00479"/>
    </source>
</evidence>
<organism evidence="12 13">
    <name type="scientific">Sordaria brevicollis</name>
    <dbReference type="NCBI Taxonomy" id="83679"/>
    <lineage>
        <taxon>Eukaryota</taxon>
        <taxon>Fungi</taxon>
        <taxon>Dikarya</taxon>
        <taxon>Ascomycota</taxon>
        <taxon>Pezizomycotina</taxon>
        <taxon>Sordariomycetes</taxon>
        <taxon>Sordariomycetidae</taxon>
        <taxon>Sordariales</taxon>
        <taxon>Sordariaceae</taxon>
        <taxon>Sordaria</taxon>
    </lineage>
</organism>
<keyword evidence="5" id="KW-0540">Nuclease</keyword>
<feature type="region of interest" description="Disordered" evidence="10">
    <location>
        <begin position="388"/>
        <end position="417"/>
    </location>
</feature>
<feature type="region of interest" description="Disordered" evidence="10">
    <location>
        <begin position="185"/>
        <end position="222"/>
    </location>
</feature>
<dbReference type="InterPro" id="IPR047021">
    <property type="entry name" value="REXO1/3/4-like"/>
</dbReference>
<dbReference type="EMBL" id="JAUTDP010000006">
    <property type="protein sequence ID" value="KAK3398827.1"/>
    <property type="molecule type" value="Genomic_DNA"/>
</dbReference>
<feature type="compositionally biased region" description="Basic and acidic residues" evidence="10">
    <location>
        <begin position="54"/>
        <end position="63"/>
    </location>
</feature>
<gene>
    <name evidence="12" type="ORF">B0T20DRAFT_453495</name>
</gene>
<reference evidence="12" key="1">
    <citation type="journal article" date="2023" name="Mol. Phylogenet. Evol.">
        <title>Genome-scale phylogeny and comparative genomics of the fungal order Sordariales.</title>
        <authorList>
            <person name="Hensen N."/>
            <person name="Bonometti L."/>
            <person name="Westerberg I."/>
            <person name="Brannstrom I.O."/>
            <person name="Guillou S."/>
            <person name="Cros-Aarteil S."/>
            <person name="Calhoun S."/>
            <person name="Haridas S."/>
            <person name="Kuo A."/>
            <person name="Mondo S."/>
            <person name="Pangilinan J."/>
            <person name="Riley R."/>
            <person name="LaButti K."/>
            <person name="Andreopoulos B."/>
            <person name="Lipzen A."/>
            <person name="Chen C."/>
            <person name="Yan M."/>
            <person name="Daum C."/>
            <person name="Ng V."/>
            <person name="Clum A."/>
            <person name="Steindorff A."/>
            <person name="Ohm R.A."/>
            <person name="Martin F."/>
            <person name="Silar P."/>
            <person name="Natvig D.O."/>
            <person name="Lalanne C."/>
            <person name="Gautier V."/>
            <person name="Ament-Velasquez S.L."/>
            <person name="Kruys A."/>
            <person name="Hutchinson M.I."/>
            <person name="Powell A.J."/>
            <person name="Barry K."/>
            <person name="Miller A.N."/>
            <person name="Grigoriev I.V."/>
            <person name="Debuchy R."/>
            <person name="Gladieux P."/>
            <person name="Hiltunen Thoren M."/>
            <person name="Johannesson H."/>
        </authorList>
    </citation>
    <scope>NUCLEOTIDE SEQUENCE</scope>
    <source>
        <strain evidence="12">FGSC 1904</strain>
    </source>
</reference>
<evidence type="ECO:0000313" key="12">
    <source>
        <dbReference type="EMBL" id="KAK3398827.1"/>
    </source>
</evidence>
<feature type="compositionally biased region" description="Basic and acidic residues" evidence="10">
    <location>
        <begin position="101"/>
        <end position="111"/>
    </location>
</feature>
<keyword evidence="8" id="KW-0539">Nucleus</keyword>
<dbReference type="Gene3D" id="3.30.420.10">
    <property type="entry name" value="Ribonuclease H-like superfamily/Ribonuclease H"/>
    <property type="match status" value="1"/>
</dbReference>
<dbReference type="InterPro" id="IPR013520">
    <property type="entry name" value="Ribonucl_H"/>
</dbReference>
<feature type="compositionally biased region" description="Low complexity" evidence="10">
    <location>
        <begin position="87"/>
        <end position="97"/>
    </location>
</feature>
<accession>A0AAE0UC97</accession>
<dbReference type="SUPFAM" id="SSF53098">
    <property type="entry name" value="Ribonuclease H-like"/>
    <property type="match status" value="1"/>
</dbReference>
<evidence type="ECO:0000256" key="7">
    <source>
        <dbReference type="ARBA" id="ARBA00022839"/>
    </source>
</evidence>
<dbReference type="InterPro" id="IPR037431">
    <property type="entry name" value="REX4_DEDDh_dom"/>
</dbReference>
<dbReference type="PANTHER" id="PTHR12801">
    <property type="entry name" value="RNA EXONUCLEASE REXO1 / RECO3 FAMILY MEMBER-RELATED"/>
    <property type="match status" value="1"/>
</dbReference>
<keyword evidence="4" id="KW-0698">rRNA processing</keyword>
<evidence type="ECO:0000256" key="6">
    <source>
        <dbReference type="ARBA" id="ARBA00022801"/>
    </source>
</evidence>
<dbReference type="GO" id="GO:0003676">
    <property type="term" value="F:nucleic acid binding"/>
    <property type="evidence" value="ECO:0007669"/>
    <property type="project" value="InterPro"/>
</dbReference>
<proteinExistence type="inferred from homology"/>
<dbReference type="CDD" id="cd06144">
    <property type="entry name" value="REX4_like"/>
    <property type="match status" value="1"/>
</dbReference>
<reference evidence="12" key="2">
    <citation type="submission" date="2023-07" db="EMBL/GenBank/DDBJ databases">
        <authorList>
            <consortium name="Lawrence Berkeley National Laboratory"/>
            <person name="Haridas S."/>
            <person name="Hensen N."/>
            <person name="Bonometti L."/>
            <person name="Westerberg I."/>
            <person name="Brannstrom I.O."/>
            <person name="Guillou S."/>
            <person name="Cros-Aarteil S."/>
            <person name="Calhoun S."/>
            <person name="Kuo A."/>
            <person name="Mondo S."/>
            <person name="Pangilinan J."/>
            <person name="Riley R."/>
            <person name="LaButti K."/>
            <person name="Andreopoulos B."/>
            <person name="Lipzen A."/>
            <person name="Chen C."/>
            <person name="Yanf M."/>
            <person name="Daum C."/>
            <person name="Ng V."/>
            <person name="Clum A."/>
            <person name="Steindorff A."/>
            <person name="Ohm R."/>
            <person name="Martin F."/>
            <person name="Silar P."/>
            <person name="Natvig D."/>
            <person name="Lalanne C."/>
            <person name="Gautier V."/>
            <person name="Ament-velasquez S.L."/>
            <person name="Kruys A."/>
            <person name="Hutchinson M.I."/>
            <person name="Powell A.J."/>
            <person name="Barry K."/>
            <person name="Miller A.N."/>
            <person name="Grigoriev I.V."/>
            <person name="Debuchy R."/>
            <person name="Gladieux P."/>
            <person name="Thoren M.H."/>
            <person name="Johannesson H."/>
        </authorList>
    </citation>
    <scope>NUCLEOTIDE SEQUENCE</scope>
    <source>
        <strain evidence="12">FGSC 1904</strain>
    </source>
</reference>
<dbReference type="Proteomes" id="UP001281003">
    <property type="component" value="Unassembled WGS sequence"/>
</dbReference>
<dbReference type="SMART" id="SM00479">
    <property type="entry name" value="EXOIII"/>
    <property type="match status" value="1"/>
</dbReference>
<keyword evidence="6" id="KW-0378">Hydrolase</keyword>
<dbReference type="AlphaFoldDB" id="A0AAE0UC97"/>